<dbReference type="InterPro" id="IPR000884">
    <property type="entry name" value="TSP1_rpt"/>
</dbReference>
<evidence type="ECO:0000313" key="13">
    <source>
        <dbReference type="Proteomes" id="UP000183832"/>
    </source>
</evidence>
<feature type="domain" description="BPTI/Kunitz inhibitor" evidence="9">
    <location>
        <begin position="690"/>
        <end position="742"/>
    </location>
</feature>
<dbReference type="Pfam" id="PF02014">
    <property type="entry name" value="Reeler"/>
    <property type="match status" value="1"/>
</dbReference>
<protein>
    <recommendedName>
        <fullName evidence="2">Spondin-1</fullName>
    </recommendedName>
    <alternativeName>
        <fullName evidence="6">F-spondin</fullName>
    </alternativeName>
</protein>
<evidence type="ECO:0000256" key="3">
    <source>
        <dbReference type="ARBA" id="ARBA00022530"/>
    </source>
</evidence>
<dbReference type="SMART" id="SM00209">
    <property type="entry name" value="TSP1"/>
    <property type="match status" value="5"/>
</dbReference>
<evidence type="ECO:0000256" key="6">
    <source>
        <dbReference type="ARBA" id="ARBA00030964"/>
    </source>
</evidence>
<dbReference type="PROSITE" id="PS51019">
    <property type="entry name" value="REELIN"/>
    <property type="match status" value="1"/>
</dbReference>
<dbReference type="GO" id="GO:0004867">
    <property type="term" value="F:serine-type endopeptidase inhibitor activity"/>
    <property type="evidence" value="ECO:0007669"/>
    <property type="project" value="InterPro"/>
</dbReference>
<feature type="chain" id="PRO_5012227350" description="Spondin-1" evidence="8">
    <location>
        <begin position="22"/>
        <end position="923"/>
    </location>
</feature>
<dbReference type="FunFam" id="2.60.40.2130:FF:000002">
    <property type="entry name" value="Putative Spondin-1"/>
    <property type="match status" value="1"/>
</dbReference>
<dbReference type="CDD" id="cd08544">
    <property type="entry name" value="Reeler"/>
    <property type="match status" value="1"/>
</dbReference>
<feature type="region of interest" description="Disordered" evidence="7">
    <location>
        <begin position="481"/>
        <end position="504"/>
    </location>
</feature>
<evidence type="ECO:0000256" key="5">
    <source>
        <dbReference type="ARBA" id="ARBA00022889"/>
    </source>
</evidence>
<dbReference type="PROSITE" id="PS50279">
    <property type="entry name" value="BPTI_KUNITZ_2"/>
    <property type="match status" value="1"/>
</dbReference>
<dbReference type="Gene3D" id="2.20.100.10">
    <property type="entry name" value="Thrombospondin type-1 (TSP1) repeat"/>
    <property type="match status" value="5"/>
</dbReference>
<reference evidence="12 13" key="1">
    <citation type="submission" date="2015-04" db="EMBL/GenBank/DDBJ databases">
        <authorList>
            <person name="Syromyatnikov M.Y."/>
            <person name="Popov V.N."/>
        </authorList>
    </citation>
    <scope>NUCLEOTIDE SEQUENCE [LARGE SCALE GENOMIC DNA]</scope>
</reference>
<feature type="domain" description="Spondin" evidence="11">
    <location>
        <begin position="189"/>
        <end position="379"/>
    </location>
</feature>
<dbReference type="Pfam" id="PF00090">
    <property type="entry name" value="TSP_1"/>
    <property type="match status" value="5"/>
</dbReference>
<gene>
    <name evidence="12" type="primary">similar to Spondin-1</name>
    <name evidence="12" type="ORF">CLUMA_CG016442</name>
</gene>
<feature type="signal peptide" evidence="8">
    <location>
        <begin position="1"/>
        <end position="21"/>
    </location>
</feature>
<comment type="subcellular location">
    <subcellularLocation>
        <location evidence="1">Secreted</location>
        <location evidence="1">Extracellular space</location>
        <location evidence="1">Extracellular matrix</location>
    </subcellularLocation>
</comment>
<evidence type="ECO:0000256" key="8">
    <source>
        <dbReference type="SAM" id="SignalP"/>
    </source>
</evidence>
<dbReference type="InterPro" id="IPR036880">
    <property type="entry name" value="Kunitz_BPTI_sf"/>
</dbReference>
<name>A0A1J1IXD9_9DIPT</name>
<dbReference type="GO" id="GO:0031012">
    <property type="term" value="C:extracellular matrix"/>
    <property type="evidence" value="ECO:0007669"/>
    <property type="project" value="TreeGrafter"/>
</dbReference>
<dbReference type="PANTHER" id="PTHR11311:SF16">
    <property type="entry name" value="SPONDIN-1"/>
    <property type="match status" value="1"/>
</dbReference>
<proteinExistence type="predicted"/>
<dbReference type="InterPro" id="IPR002861">
    <property type="entry name" value="Reeler_dom"/>
</dbReference>
<dbReference type="STRING" id="568069.A0A1J1IXD9"/>
<keyword evidence="13" id="KW-1185">Reference proteome</keyword>
<dbReference type="InterPro" id="IPR038678">
    <property type="entry name" value="Spondin_N_sf"/>
</dbReference>
<dbReference type="PANTHER" id="PTHR11311">
    <property type="entry name" value="SPONDIN"/>
    <property type="match status" value="1"/>
</dbReference>
<dbReference type="Gene3D" id="2.60.40.2130">
    <property type="entry name" value="F-spondin domain"/>
    <property type="match status" value="1"/>
</dbReference>
<dbReference type="PROSITE" id="PS51020">
    <property type="entry name" value="SPONDIN"/>
    <property type="match status" value="1"/>
</dbReference>
<dbReference type="InterPro" id="IPR002223">
    <property type="entry name" value="Kunitz_BPTI"/>
</dbReference>
<feature type="compositionally biased region" description="Acidic residues" evidence="7">
    <location>
        <begin position="494"/>
        <end position="503"/>
    </location>
</feature>
<evidence type="ECO:0000256" key="4">
    <source>
        <dbReference type="ARBA" id="ARBA00022737"/>
    </source>
</evidence>
<dbReference type="Gene3D" id="2.60.40.4060">
    <property type="entry name" value="Reeler domain"/>
    <property type="match status" value="1"/>
</dbReference>
<accession>A0A1J1IXD9</accession>
<dbReference type="SUPFAM" id="SSF57362">
    <property type="entry name" value="BPTI-like"/>
    <property type="match status" value="1"/>
</dbReference>
<keyword evidence="3" id="KW-0964">Secreted</keyword>
<evidence type="ECO:0000313" key="12">
    <source>
        <dbReference type="EMBL" id="CRL03830.1"/>
    </source>
</evidence>
<dbReference type="NCBIfam" id="NF038123">
    <property type="entry name" value="NF038123_dom"/>
    <property type="match status" value="1"/>
</dbReference>
<evidence type="ECO:0000259" key="10">
    <source>
        <dbReference type="PROSITE" id="PS51019"/>
    </source>
</evidence>
<dbReference type="InterPro" id="IPR036383">
    <property type="entry name" value="TSP1_rpt_sf"/>
</dbReference>
<evidence type="ECO:0000256" key="1">
    <source>
        <dbReference type="ARBA" id="ARBA00004498"/>
    </source>
</evidence>
<dbReference type="Gene3D" id="4.10.410.10">
    <property type="entry name" value="Pancreatic trypsin inhibitor Kunitz domain"/>
    <property type="match status" value="1"/>
</dbReference>
<dbReference type="Pfam" id="PF00014">
    <property type="entry name" value="Kunitz_BPTI"/>
    <property type="match status" value="1"/>
</dbReference>
<keyword evidence="8" id="KW-0732">Signal</keyword>
<dbReference type="InterPro" id="IPR009465">
    <property type="entry name" value="Spondin_N"/>
</dbReference>
<dbReference type="SUPFAM" id="SSF82895">
    <property type="entry name" value="TSP-1 type 1 repeat"/>
    <property type="match status" value="5"/>
</dbReference>
<organism evidence="12 13">
    <name type="scientific">Clunio marinus</name>
    <dbReference type="NCBI Taxonomy" id="568069"/>
    <lineage>
        <taxon>Eukaryota</taxon>
        <taxon>Metazoa</taxon>
        <taxon>Ecdysozoa</taxon>
        <taxon>Arthropoda</taxon>
        <taxon>Hexapoda</taxon>
        <taxon>Insecta</taxon>
        <taxon>Pterygota</taxon>
        <taxon>Neoptera</taxon>
        <taxon>Endopterygota</taxon>
        <taxon>Diptera</taxon>
        <taxon>Nematocera</taxon>
        <taxon>Chironomoidea</taxon>
        <taxon>Chironomidae</taxon>
        <taxon>Clunio</taxon>
    </lineage>
</organism>
<dbReference type="SMART" id="SM00131">
    <property type="entry name" value="KU"/>
    <property type="match status" value="1"/>
</dbReference>
<evidence type="ECO:0000256" key="7">
    <source>
        <dbReference type="SAM" id="MobiDB-lite"/>
    </source>
</evidence>
<dbReference type="Pfam" id="PF06468">
    <property type="entry name" value="Spond_N"/>
    <property type="match status" value="1"/>
</dbReference>
<keyword evidence="5" id="KW-0130">Cell adhesion</keyword>
<dbReference type="OrthoDB" id="347314at2759"/>
<dbReference type="GO" id="GO:0007155">
    <property type="term" value="P:cell adhesion"/>
    <property type="evidence" value="ECO:0007669"/>
    <property type="project" value="UniProtKB-KW"/>
</dbReference>
<sequence length="923" mass="106480">MRNSIMLLKIILVVNIAFVHGSGLRCDRTPEASSAQKSPPDGRFRLMIANDPQRYLPGETYNITLEGISRFYQLTQQKFTGFFVTVEPDFSDIRHADLAFNEINVGRFLITDNAASKFSEKCQNLVTHTSSVPKSEVMISWTAPPLGSGCLVFKSTVIEHRDVWYSDDGALSKVLCEDDADSGDTQPFVLEECTACDEAKYELTFEGLWSRHTHPKDFPDNGWLTKFSDVIGASHTREFRFWTYGEAASEGLKELAEHGSTRQLERELKDEGEHIRTIIKARGISYPNVTGKTFAVFAQLSFVVNHSDVSMIYPSPDWFVGVSGLELCLGNGSWVEEKILNLYPYDAGTDSGPTYISSDQPTIPKEAIRRIKPNQPNDPRSPFHDPENMEMKPLARLYISRQRLYEKNCENQENNQYYEQESVKDCAVTRWSQWSDCDSPCGKGQRTRQRSFRNPGLSYDRSCKKKLIEYEECQGTDDNCNDDRNDYHDRNENEAEQDPENQDPECTLTAWTEFGECSKPCGRGQRTRTREYVNRHNQKRCQKRNPVELEETEDCDGLHCSGDIDENQQQVKDIQKNHRNCPVTRYSPYSQCSVSCGLGQRVRVRIPSTHQRRDENLQKIIHLYNKLTSRNNRYNDDYNDDDEKNFMETDVREISVQDHPCYGTELIDVSFCGVRDQQCDDDEHGIPVLCLLKPPLKRCNETIKQNRWYYRKAIDDCGIYLYTGCDDNLNSFESQEECLKTCRKDDDLDNNLKSSQTENSREQIWNSIRSHSLSNYGREMDEKIDCKVSHWKHEPCNATCGEGYRWKFKSIIQHPQNGGLPCPRTLFHFERCFKDCGSTRIIAMPTKGNSVHSHHHHQCRYSNWSAWSPCSKTCGESAVQIRTRTVLNHQTTHSCNERLEERRCEVMPCLVGSGYNYNYNYRS</sequence>
<keyword evidence="3" id="KW-0272">Extracellular matrix</keyword>
<dbReference type="PROSITE" id="PS50092">
    <property type="entry name" value="TSP1"/>
    <property type="match status" value="5"/>
</dbReference>
<dbReference type="InterPro" id="IPR042307">
    <property type="entry name" value="Reeler_sf"/>
</dbReference>
<dbReference type="Proteomes" id="UP000183832">
    <property type="component" value="Unassembled WGS sequence"/>
</dbReference>
<keyword evidence="4" id="KW-0677">Repeat</keyword>
<dbReference type="EMBL" id="CVRI01000059">
    <property type="protein sequence ID" value="CRL03830.1"/>
    <property type="molecule type" value="Genomic_DNA"/>
</dbReference>
<evidence type="ECO:0000259" key="9">
    <source>
        <dbReference type="PROSITE" id="PS50279"/>
    </source>
</evidence>
<evidence type="ECO:0000259" key="11">
    <source>
        <dbReference type="PROSITE" id="PS51020"/>
    </source>
</evidence>
<dbReference type="AlphaFoldDB" id="A0A1J1IXD9"/>
<evidence type="ECO:0000256" key="2">
    <source>
        <dbReference type="ARBA" id="ARBA00019594"/>
    </source>
</evidence>
<feature type="compositionally biased region" description="Basic and acidic residues" evidence="7">
    <location>
        <begin position="481"/>
        <end position="493"/>
    </location>
</feature>
<feature type="domain" description="Reelin" evidence="10">
    <location>
        <begin position="11"/>
        <end position="188"/>
    </location>
</feature>
<dbReference type="InterPro" id="IPR051418">
    <property type="entry name" value="Spondin/Thrombospondin_T1"/>
</dbReference>